<accession>A0A087VVL3</accession>
<evidence type="ECO:0000259" key="3">
    <source>
        <dbReference type="Pfam" id="PF02517"/>
    </source>
</evidence>
<keyword evidence="4" id="KW-0378">Hydrolase</keyword>
<feature type="transmembrane region" description="Helical" evidence="2">
    <location>
        <begin position="100"/>
        <end position="124"/>
    </location>
</feature>
<feature type="transmembrane region" description="Helical" evidence="2">
    <location>
        <begin position="76"/>
        <end position="94"/>
    </location>
</feature>
<feature type="transmembrane region" description="Helical" evidence="2">
    <location>
        <begin position="145"/>
        <end position="164"/>
    </location>
</feature>
<feature type="transmembrane region" description="Helical" evidence="2">
    <location>
        <begin position="301"/>
        <end position="320"/>
    </location>
</feature>
<dbReference type="Pfam" id="PF02517">
    <property type="entry name" value="Rce1-like"/>
    <property type="match status" value="1"/>
</dbReference>
<dbReference type="InterPro" id="IPR003675">
    <property type="entry name" value="Rce1/LyrA-like_dom"/>
</dbReference>
<feature type="compositionally biased region" description="Basic and acidic residues" evidence="1">
    <location>
        <begin position="1"/>
        <end position="17"/>
    </location>
</feature>
<keyword evidence="4" id="KW-0645">Protease</keyword>
<dbReference type="OrthoDB" id="8453431at2"/>
<keyword evidence="2" id="KW-0472">Membrane</keyword>
<proteinExistence type="predicted"/>
<evidence type="ECO:0000313" key="4">
    <source>
        <dbReference type="EMBL" id="AIC92412.1"/>
    </source>
</evidence>
<gene>
    <name evidence="4" type="ORF">BINDI_1150</name>
</gene>
<feature type="transmembrane region" description="Helical" evidence="2">
    <location>
        <begin position="340"/>
        <end position="358"/>
    </location>
</feature>
<keyword evidence="5" id="KW-1185">Reference proteome</keyword>
<dbReference type="AlphaFoldDB" id="A0A087VVL3"/>
<feature type="transmembrane region" description="Helical" evidence="2">
    <location>
        <begin position="236"/>
        <end position="262"/>
    </location>
</feature>
<sequence>MSRESVQDDSSGKESVHSDGWSESGGGSQSGAYLHSRRRYRSGAESRPETSDRSGGQVGSGSWATRVRRAVNEQGFYALVYLILANLIIFVLNLPQVSRFLGTAGVPGLNDAISEVLLFLFLLATRFDEVTGRREDGVGYHSSKAPGVLFLVGAFILMIFFGSLETGLTGLVDRGSHALGLVYRSTTAQIEATQFGIWAPLDTAILVPIVEELLLRGVVMARLKPYGRTFAIITSAFIFACMHGDLTQGVFTFLLGLLLGYVAMEYSLTWSIILHVANNLILADGVMWLTQALSTPTGDMVNRIIAIFGLVAGLVVLLIWRRPLVEYVRTHRAAKGSYKGWLALGLILLVLLALVSAAQRFSMA</sequence>
<dbReference type="HOGENOM" id="CLU_045359_2_0_11"/>
<organism evidence="4 5">
    <name type="scientific">Bifidobacterium [indicum] DSM 20214 = LMG 11587</name>
    <dbReference type="NCBI Taxonomy" id="1341694"/>
    <lineage>
        <taxon>Bacteria</taxon>
        <taxon>Bacillati</taxon>
        <taxon>Actinomycetota</taxon>
        <taxon>Actinomycetes</taxon>
        <taxon>Bifidobacteriales</taxon>
        <taxon>Bifidobacteriaceae</taxon>
        <taxon>Bifidobacterium</taxon>
    </lineage>
</organism>
<keyword evidence="2" id="KW-0812">Transmembrane</keyword>
<dbReference type="GO" id="GO:0004175">
    <property type="term" value="F:endopeptidase activity"/>
    <property type="evidence" value="ECO:0007669"/>
    <property type="project" value="UniProtKB-ARBA"/>
</dbReference>
<name>A0A087VVL3_9BIFI</name>
<feature type="transmembrane region" description="Helical" evidence="2">
    <location>
        <begin position="268"/>
        <end position="289"/>
    </location>
</feature>
<evidence type="ECO:0000313" key="5">
    <source>
        <dbReference type="Proteomes" id="UP000028569"/>
    </source>
</evidence>
<dbReference type="RefSeq" id="WP_081830826.1">
    <property type="nucleotide sequence ID" value="NZ_CP006018.1"/>
</dbReference>
<protein>
    <submittedName>
        <fullName evidence="4">CAAX amino terminal protease</fullName>
    </submittedName>
</protein>
<dbReference type="GO" id="GO:0080120">
    <property type="term" value="P:CAAX-box protein maturation"/>
    <property type="evidence" value="ECO:0007669"/>
    <property type="project" value="UniProtKB-ARBA"/>
</dbReference>
<dbReference type="KEGG" id="bii:BINDI_1150"/>
<feature type="region of interest" description="Disordered" evidence="1">
    <location>
        <begin position="1"/>
        <end position="61"/>
    </location>
</feature>
<feature type="domain" description="CAAX prenyl protease 2/Lysostaphin resistance protein A-like" evidence="3">
    <location>
        <begin position="197"/>
        <end position="281"/>
    </location>
</feature>
<dbReference type="EMBL" id="CP006018">
    <property type="protein sequence ID" value="AIC92412.1"/>
    <property type="molecule type" value="Genomic_DNA"/>
</dbReference>
<keyword evidence="2" id="KW-1133">Transmembrane helix</keyword>
<dbReference type="GO" id="GO:0006508">
    <property type="term" value="P:proteolysis"/>
    <property type="evidence" value="ECO:0007669"/>
    <property type="project" value="UniProtKB-KW"/>
</dbReference>
<evidence type="ECO:0000256" key="2">
    <source>
        <dbReference type="SAM" id="Phobius"/>
    </source>
</evidence>
<feature type="compositionally biased region" description="Basic and acidic residues" evidence="1">
    <location>
        <begin position="42"/>
        <end position="52"/>
    </location>
</feature>
<dbReference type="Proteomes" id="UP000028569">
    <property type="component" value="Chromosome"/>
</dbReference>
<reference evidence="4 5" key="1">
    <citation type="journal article" date="2014" name="Appl. Environ. Microbiol.">
        <title>Genomic encyclopedia of type strains of the genus Bifidobacterium.</title>
        <authorList>
            <person name="Milani C."/>
            <person name="Lugli G.A."/>
            <person name="Duranti S."/>
            <person name="Turroni F."/>
            <person name="Bottacini F."/>
            <person name="Mangifesta M."/>
            <person name="Sanchez B."/>
            <person name="Viappiani A."/>
            <person name="Mancabelli L."/>
            <person name="Taminiau B."/>
            <person name="Delcenserie V."/>
            <person name="Barrangou R."/>
            <person name="Margolles A."/>
            <person name="van Sinderen D."/>
            <person name="Ventura M."/>
        </authorList>
    </citation>
    <scope>NUCLEOTIDE SEQUENCE [LARGE SCALE GENOMIC DNA]</scope>
    <source>
        <strain evidence="4 5">LMG 11587</strain>
    </source>
</reference>
<evidence type="ECO:0000256" key="1">
    <source>
        <dbReference type="SAM" id="MobiDB-lite"/>
    </source>
</evidence>